<name>A0A4Q9MCL3_9APHY</name>
<evidence type="ECO:0000313" key="1">
    <source>
        <dbReference type="EMBL" id="TBU23451.1"/>
    </source>
</evidence>
<proteinExistence type="predicted"/>
<organism evidence="1">
    <name type="scientific">Dichomitus squalens</name>
    <dbReference type="NCBI Taxonomy" id="114155"/>
    <lineage>
        <taxon>Eukaryota</taxon>
        <taxon>Fungi</taxon>
        <taxon>Dikarya</taxon>
        <taxon>Basidiomycota</taxon>
        <taxon>Agaricomycotina</taxon>
        <taxon>Agaricomycetes</taxon>
        <taxon>Polyporales</taxon>
        <taxon>Polyporaceae</taxon>
        <taxon>Dichomitus</taxon>
    </lineage>
</organism>
<feature type="non-terminal residue" evidence="1">
    <location>
        <position position="66"/>
    </location>
</feature>
<dbReference type="Proteomes" id="UP000292957">
    <property type="component" value="Unassembled WGS sequence"/>
</dbReference>
<gene>
    <name evidence="1" type="ORF">BD311DRAFT_768389</name>
</gene>
<accession>A0A4Q9MCL3</accession>
<sequence length="66" mass="7385">MSISQGRRRVVVTSLYPFRFRQTAWDSRPRGVNRACTLSCGYIPLPALFAAAVWISGNSHRFGLQG</sequence>
<protein>
    <submittedName>
        <fullName evidence="1">Uncharacterized protein</fullName>
    </submittedName>
</protein>
<dbReference type="EMBL" id="ML143504">
    <property type="protein sequence ID" value="TBU23451.1"/>
    <property type="molecule type" value="Genomic_DNA"/>
</dbReference>
<reference evidence="1" key="1">
    <citation type="submission" date="2019-01" db="EMBL/GenBank/DDBJ databases">
        <title>Draft genome sequences of three monokaryotic isolates of the white-rot basidiomycete fungus Dichomitus squalens.</title>
        <authorList>
            <consortium name="DOE Joint Genome Institute"/>
            <person name="Lopez S.C."/>
            <person name="Andreopoulos B."/>
            <person name="Pangilinan J."/>
            <person name="Lipzen A."/>
            <person name="Riley R."/>
            <person name="Ahrendt S."/>
            <person name="Ng V."/>
            <person name="Barry K."/>
            <person name="Daum C."/>
            <person name="Grigoriev I.V."/>
            <person name="Hilden K.S."/>
            <person name="Makela M.R."/>
            <person name="de Vries R.P."/>
        </authorList>
    </citation>
    <scope>NUCLEOTIDE SEQUENCE [LARGE SCALE GENOMIC DNA]</scope>
    <source>
        <strain evidence="1">OM18370.1</strain>
    </source>
</reference>
<dbReference type="AlphaFoldDB" id="A0A4Q9MCL3"/>